<dbReference type="Pfam" id="PF05170">
    <property type="entry name" value="AsmA"/>
    <property type="match status" value="1"/>
</dbReference>
<dbReference type="InterPro" id="IPR007844">
    <property type="entry name" value="AsmA"/>
</dbReference>
<dbReference type="InterPro" id="IPR052894">
    <property type="entry name" value="AsmA-related"/>
</dbReference>
<sequence>MTLGKKISLWVVAVVMIILVAMIVIILTFDWNRLKPTINQRVSEAIHRPFAIEGDLSLDWQRPEGESGWHGWIPWPHLRAEDIHLGSPDTVTDADLASLTALDIVLSPLPLLHKRLSIPHIEFTGGEATLVRLQDGSNNWTFDLGTGDDASQPDDSDQQGGWTVDVGEIAFDPIDLHYQDATLAANVDATVELLGEPIAFDALTDSESAAGQAVAEQQVADYRFGWRAQGSYRNQTFEGSGRLGDLAALRQRGAAYPVQADLHAGATRVSVNGTLTDPLAPKKIDMDLSFSGQNLGDLYNVIGVTLPDTPPYSTRGHLTANLDSQEALSFRYQDFDGQIGESDIHGDLTYLLGEPRPSLTGEVVSRQLRFADLAPLIGADTGSEDQGEGNQDGESQQPPDKVLPVSEFQTAQWRTMDADVKFTAQRIEHGDSLPLDDLYTHVTLKDGEILLDPLRFGVAGGNLNTTLRLDGSQEPMQSRVDMHIRRLLLSEMFPDVDLMQNSRGELNGDATLSGTGNSVAAILGSSNGSLQMLISDGVISQNLMELAGLNVGNYLVGQLFGDEQVDINCAATNLEVDDGLATTRFFVIDTENALIRVDGTVNFKTEGLDLNIEPESKGARVFTLRSPLYVHGTMKNPSPGVDAGSLLARGAVGAFLGTVATPAAALLALVSPSADETTPCNDFLSQIQTDASS</sequence>
<dbReference type="Proteomes" id="UP001453229">
    <property type="component" value="Chromosome"/>
</dbReference>
<keyword evidence="2" id="KW-0472">Membrane</keyword>
<organism evidence="4 5">
    <name type="scientific">Salinicola lusitanus</name>
    <dbReference type="NCBI Taxonomy" id="1949085"/>
    <lineage>
        <taxon>Bacteria</taxon>
        <taxon>Pseudomonadati</taxon>
        <taxon>Pseudomonadota</taxon>
        <taxon>Gammaproteobacteria</taxon>
        <taxon>Oceanospirillales</taxon>
        <taxon>Halomonadaceae</taxon>
        <taxon>Salinicola</taxon>
    </lineage>
</organism>
<dbReference type="PANTHER" id="PTHR30441:SF9">
    <property type="entry name" value="ASMA FAMILY PROTEIN YHJG"/>
    <property type="match status" value="1"/>
</dbReference>
<keyword evidence="2" id="KW-0812">Transmembrane</keyword>
<dbReference type="PANTHER" id="PTHR30441">
    <property type="entry name" value="DUF748 DOMAIN-CONTAINING PROTEIN"/>
    <property type="match status" value="1"/>
</dbReference>
<name>A0ABZ3CW87_9GAMM</name>
<evidence type="ECO:0000256" key="1">
    <source>
        <dbReference type="SAM" id="MobiDB-lite"/>
    </source>
</evidence>
<evidence type="ECO:0000313" key="4">
    <source>
        <dbReference type="EMBL" id="XAD55404.1"/>
    </source>
</evidence>
<dbReference type="RefSeq" id="WP_342595791.1">
    <property type="nucleotide sequence ID" value="NZ_CP151919.1"/>
</dbReference>
<feature type="transmembrane region" description="Helical" evidence="2">
    <location>
        <begin position="7"/>
        <end position="29"/>
    </location>
</feature>
<feature type="domain" description="AsmA" evidence="3">
    <location>
        <begin position="1"/>
        <end position="584"/>
    </location>
</feature>
<gene>
    <name evidence="4" type="ORF">AAGT95_05385</name>
</gene>
<keyword evidence="5" id="KW-1185">Reference proteome</keyword>
<evidence type="ECO:0000259" key="3">
    <source>
        <dbReference type="Pfam" id="PF05170"/>
    </source>
</evidence>
<accession>A0ABZ3CW87</accession>
<evidence type="ECO:0000313" key="5">
    <source>
        <dbReference type="Proteomes" id="UP001453229"/>
    </source>
</evidence>
<dbReference type="EMBL" id="CP151919">
    <property type="protein sequence ID" value="XAD55404.1"/>
    <property type="molecule type" value="Genomic_DNA"/>
</dbReference>
<evidence type="ECO:0000256" key="2">
    <source>
        <dbReference type="SAM" id="Phobius"/>
    </source>
</evidence>
<feature type="region of interest" description="Disordered" evidence="1">
    <location>
        <begin position="378"/>
        <end position="402"/>
    </location>
</feature>
<feature type="compositionally biased region" description="Polar residues" evidence="1">
    <location>
        <begin position="388"/>
        <end position="398"/>
    </location>
</feature>
<reference evidence="4 5" key="1">
    <citation type="submission" date="2024-04" db="EMBL/GenBank/DDBJ databases">
        <title>Salinicola lusitanus LLJ914,a marine bacterium isolated from the Okinawa Trough.</title>
        <authorList>
            <person name="Li J."/>
        </authorList>
    </citation>
    <scope>NUCLEOTIDE SEQUENCE [LARGE SCALE GENOMIC DNA]</scope>
    <source>
        <strain evidence="4 5">LLJ914</strain>
    </source>
</reference>
<proteinExistence type="predicted"/>
<keyword evidence="2" id="KW-1133">Transmembrane helix</keyword>
<protein>
    <submittedName>
        <fullName evidence="4">AsmA family protein</fullName>
    </submittedName>
</protein>